<evidence type="ECO:0000259" key="3">
    <source>
        <dbReference type="Pfam" id="PF24595"/>
    </source>
</evidence>
<feature type="domain" description="Secretion system C-terminal sorting" evidence="2">
    <location>
        <begin position="803"/>
        <end position="876"/>
    </location>
</feature>
<organism evidence="4 5">
    <name type="scientific">Pontibacter toksunensis</name>
    <dbReference type="NCBI Taxonomy" id="1332631"/>
    <lineage>
        <taxon>Bacteria</taxon>
        <taxon>Pseudomonadati</taxon>
        <taxon>Bacteroidota</taxon>
        <taxon>Cytophagia</taxon>
        <taxon>Cytophagales</taxon>
        <taxon>Hymenobacteraceae</taxon>
        <taxon>Pontibacter</taxon>
    </lineage>
</organism>
<accession>A0ABW6BT46</accession>
<name>A0ABW6BT46_9BACT</name>
<dbReference type="Pfam" id="PF18962">
    <property type="entry name" value="Por_Secre_tail"/>
    <property type="match status" value="1"/>
</dbReference>
<feature type="chain" id="PRO_5046637457" evidence="1">
    <location>
        <begin position="21"/>
        <end position="877"/>
    </location>
</feature>
<evidence type="ECO:0000256" key="1">
    <source>
        <dbReference type="SAM" id="SignalP"/>
    </source>
</evidence>
<keyword evidence="5" id="KW-1185">Reference proteome</keyword>
<protein>
    <submittedName>
        <fullName evidence="4">T9SS type A sorting domain-containing protein</fullName>
    </submittedName>
</protein>
<gene>
    <name evidence="4" type="ORF">ACFS7Z_11295</name>
</gene>
<evidence type="ECO:0000313" key="5">
    <source>
        <dbReference type="Proteomes" id="UP001597641"/>
    </source>
</evidence>
<dbReference type="EMBL" id="JBHUOX010000007">
    <property type="protein sequence ID" value="MFD3000950.1"/>
    <property type="molecule type" value="Genomic_DNA"/>
</dbReference>
<dbReference type="Pfam" id="PF24595">
    <property type="entry name" value="DUF7619"/>
    <property type="match status" value="1"/>
</dbReference>
<dbReference type="RefSeq" id="WP_377484536.1">
    <property type="nucleotide sequence ID" value="NZ_JBHUOX010000007.1"/>
</dbReference>
<feature type="domain" description="DUF7619" evidence="3">
    <location>
        <begin position="645"/>
        <end position="778"/>
    </location>
</feature>
<sequence length="877" mass="97938">MRQTFTLLLSLLLFSFTAQAQNAIQLHTFEEENNSSDLVLAEEKIFFNKTTSFEVYNLNGGNTFQIPKPISSYLFINRTVGSLGNEVVFNTENGNIYLTQGTHSQELLPSHRSYSICTGKNYTIAVVGQTDARMKVIAVDRTTKVVTTLFERDVWVYGTKLAYLEAEDGMYFTIQMESKRVEVYKTDGTISGTAYLGDIKPINYVDNTFSHLLGDSDELYVVSVDHEITGNTPTATQFFKISGSRIVPAGVVQNVGLYEDQTYYKNGGFLGFDRKTNQLVQVNDNSFTNFFEVNNFTAFQGEFNNNTIFSANSSALSSGDSLVTLYETDGTPAGTKLIAEHVDAFFNDNAAKEFKGNLYFFKYDAVHGRELWRYDGNKSYLFEDIIPGTEGLTEPQFFIYEEELYFTAHQTEAPGKINLYKLTDRAATVKLSSFADYNSNMVKDPEEPFITNMKYTLNQSDKTIFTSESINNLTLEHGVYTLTAEPEEGWLPTSDAPQTTITLPEDNGRSYSFGFVPRQPATKVNVSLMSDATRCGFPTPYTLHYSNNGSTRASGTIKLKAETRFTYESALPAPSRMSGDTLIWEISNLEIGKKGKVTINFTMPGVEHMGDSLISKLITSFRTTVNQSVHTDTTTLQQILTCSYDPNDIQSNPAGLGEKHLTLKNQELEYLIRFQNMGTDKAFNIVVQNELQPEFDLSSFKVIGSSHDMYTVMKGNQVSFHFENIHLPDDKVDEPGSHGYILYSIKPKTGLPDSTVLNNQALIYFDYNPAIETNVSFNTLVDKLPVKTVLAAKGDVEEGTLTVFPNPADTFVNVAWPAGKAFLTSYSILNSKGQTVLQTELNTAAVHQIRISALPPGLYLLKADRQSKVFTKRIIVQ</sequence>
<evidence type="ECO:0000313" key="4">
    <source>
        <dbReference type="EMBL" id="MFD3000950.1"/>
    </source>
</evidence>
<dbReference type="NCBIfam" id="TIGR04183">
    <property type="entry name" value="Por_Secre_tail"/>
    <property type="match status" value="1"/>
</dbReference>
<dbReference type="InterPro" id="IPR026444">
    <property type="entry name" value="Secre_tail"/>
</dbReference>
<dbReference type="Proteomes" id="UP001597641">
    <property type="component" value="Unassembled WGS sequence"/>
</dbReference>
<feature type="signal peptide" evidence="1">
    <location>
        <begin position="1"/>
        <end position="20"/>
    </location>
</feature>
<dbReference type="SUPFAM" id="SSF101898">
    <property type="entry name" value="NHL repeat"/>
    <property type="match status" value="1"/>
</dbReference>
<keyword evidence="1" id="KW-0732">Signal</keyword>
<comment type="caution">
    <text evidence="4">The sequence shown here is derived from an EMBL/GenBank/DDBJ whole genome shotgun (WGS) entry which is preliminary data.</text>
</comment>
<proteinExistence type="predicted"/>
<reference evidence="5" key="1">
    <citation type="journal article" date="2019" name="Int. J. Syst. Evol. Microbiol.">
        <title>The Global Catalogue of Microorganisms (GCM) 10K type strain sequencing project: providing services to taxonomists for standard genome sequencing and annotation.</title>
        <authorList>
            <consortium name="The Broad Institute Genomics Platform"/>
            <consortium name="The Broad Institute Genome Sequencing Center for Infectious Disease"/>
            <person name="Wu L."/>
            <person name="Ma J."/>
        </authorList>
    </citation>
    <scope>NUCLEOTIDE SEQUENCE [LARGE SCALE GENOMIC DNA]</scope>
    <source>
        <strain evidence="5">KCTC 23984</strain>
    </source>
</reference>
<dbReference type="InterPro" id="IPR055353">
    <property type="entry name" value="DUF7619"/>
</dbReference>
<evidence type="ECO:0000259" key="2">
    <source>
        <dbReference type="Pfam" id="PF18962"/>
    </source>
</evidence>